<name>A0A0D2K1M8_9BACT</name>
<dbReference type="OrthoDB" id="5422239at2"/>
<dbReference type="STRING" id="1429043.X474_02420"/>
<sequence>MHCTLAKIDESSLEQIKNLEKKTGKVVLAYACQQANAANLSADQVSELQGLEKKLGMTLVALDA</sequence>
<dbReference type="AlphaFoldDB" id="A0A0D2K1M8"/>
<comment type="caution">
    <text evidence="1">The sequence shown here is derived from an EMBL/GenBank/DDBJ whole genome shotgun (WGS) entry which is preliminary data.</text>
</comment>
<proteinExistence type="predicted"/>
<dbReference type="InParanoid" id="A0A0D2K1M8"/>
<reference evidence="1 2" key="1">
    <citation type="submission" date="2013-11" db="EMBL/GenBank/DDBJ databases">
        <title>Metagenomic analysis of a methanogenic consortium involved in long chain n-alkane degradation.</title>
        <authorList>
            <person name="Davidova I.A."/>
            <person name="Callaghan A.V."/>
            <person name="Wawrik B."/>
            <person name="Pruitt S."/>
            <person name="Marks C."/>
            <person name="Duncan K.E."/>
            <person name="Suflita J.M."/>
        </authorList>
    </citation>
    <scope>NUCLEOTIDE SEQUENCE [LARGE SCALE GENOMIC DNA]</scope>
    <source>
        <strain evidence="1 2">SPR</strain>
    </source>
</reference>
<dbReference type="Proteomes" id="UP000032233">
    <property type="component" value="Unassembled WGS sequence"/>
</dbReference>
<evidence type="ECO:0000313" key="1">
    <source>
        <dbReference type="EMBL" id="KIX15575.1"/>
    </source>
</evidence>
<evidence type="ECO:0000313" key="2">
    <source>
        <dbReference type="Proteomes" id="UP000032233"/>
    </source>
</evidence>
<dbReference type="EMBL" id="AZAC01000002">
    <property type="protein sequence ID" value="KIX15575.1"/>
    <property type="molecule type" value="Genomic_DNA"/>
</dbReference>
<organism evidence="1 2">
    <name type="scientific">Dethiosulfatarculus sandiegensis</name>
    <dbReference type="NCBI Taxonomy" id="1429043"/>
    <lineage>
        <taxon>Bacteria</taxon>
        <taxon>Pseudomonadati</taxon>
        <taxon>Thermodesulfobacteriota</taxon>
        <taxon>Desulfarculia</taxon>
        <taxon>Desulfarculales</taxon>
        <taxon>Desulfarculaceae</taxon>
        <taxon>Dethiosulfatarculus</taxon>
    </lineage>
</organism>
<protein>
    <submittedName>
        <fullName evidence="1">Uncharacterized protein</fullName>
    </submittedName>
</protein>
<gene>
    <name evidence="1" type="ORF">X474_02420</name>
</gene>
<dbReference type="RefSeq" id="WP_044346474.1">
    <property type="nucleotide sequence ID" value="NZ_AZAC01000002.1"/>
</dbReference>
<accession>A0A0D2K1M8</accession>
<keyword evidence="2" id="KW-1185">Reference proteome</keyword>